<dbReference type="GO" id="GO:0005975">
    <property type="term" value="P:carbohydrate metabolic process"/>
    <property type="evidence" value="ECO:0007669"/>
    <property type="project" value="InterPro"/>
</dbReference>
<dbReference type="PROSITE" id="PS51318">
    <property type="entry name" value="TAT"/>
    <property type="match status" value="1"/>
</dbReference>
<keyword evidence="5" id="KW-0326">Glycosidase</keyword>
<dbReference type="InterPro" id="IPR050226">
    <property type="entry name" value="NagZ_Beta-hexosaminidase"/>
</dbReference>
<sequence length="394" mass="43045">MRTDEISRRKLLRSALIATGVGGLGFVGHKLASGSKKTFDDSPGSRGDTSMDLSMSDAKSWIAAPLGLEPSREERQFFAGERPWGFILFARNIDGPSQLTELVEMLKELGGRETTPIFIDQEGGRIRRLMPPLAPNRPAPRVIGDLYREDGESGRRLAYLHGRLLAADLMRYGINADCVPCIDVPVEGAHDIIGDRALSNDPHEVAVLGRAMAEGCMAGGVLPVLKHMPGHGRGRADSHKELPIVDAKHYELAARDFLPFAELSDMPCAMSAHILFSDIDSQRPATLSPVIIEDVIRGEIGFEGLLMTDDISMKALKGPYDERARASISAGCDIVLHCNGDMQEMRPLVRGVPVLDGESRRRAIHAESYLTQPADSEQLDAMGEEYDRLLSVLV</sequence>
<evidence type="ECO:0000313" key="7">
    <source>
        <dbReference type="EMBL" id="BAT31569.1"/>
    </source>
</evidence>
<dbReference type="NCBIfam" id="NF003740">
    <property type="entry name" value="PRK05337.1"/>
    <property type="match status" value="1"/>
</dbReference>
<dbReference type="PROSITE" id="PS00775">
    <property type="entry name" value="GLYCOSYL_HYDROL_F3"/>
    <property type="match status" value="1"/>
</dbReference>
<evidence type="ECO:0000256" key="5">
    <source>
        <dbReference type="ARBA" id="ARBA00023295"/>
    </source>
</evidence>
<dbReference type="PANTHER" id="PTHR30480:SF13">
    <property type="entry name" value="BETA-HEXOSAMINIDASE"/>
    <property type="match status" value="1"/>
</dbReference>
<dbReference type="EC" id="3.2.1.52" evidence="3"/>
<dbReference type="Gene3D" id="3.20.20.300">
    <property type="entry name" value="Glycoside hydrolase, family 3, N-terminal domain"/>
    <property type="match status" value="1"/>
</dbReference>
<dbReference type="InterPro" id="IPR006311">
    <property type="entry name" value="TAT_signal"/>
</dbReference>
<name>A0A0N7KZ54_9HYPH</name>
<comment type="similarity">
    <text evidence="2">Belongs to the glycosyl hydrolase 3 family.</text>
</comment>
<proteinExistence type="inferred from homology"/>
<evidence type="ECO:0000256" key="4">
    <source>
        <dbReference type="ARBA" id="ARBA00022801"/>
    </source>
</evidence>
<protein>
    <recommendedName>
        <fullName evidence="3">beta-N-acetylhexosaminidase</fullName>
        <ecNumber evidence="3">3.2.1.52</ecNumber>
    </recommendedName>
</protein>
<dbReference type="InterPro" id="IPR019800">
    <property type="entry name" value="Glyco_hydro_3_AS"/>
</dbReference>
<dbReference type="PANTHER" id="PTHR30480">
    <property type="entry name" value="BETA-HEXOSAMINIDASE-RELATED"/>
    <property type="match status" value="1"/>
</dbReference>
<evidence type="ECO:0000256" key="3">
    <source>
        <dbReference type="ARBA" id="ARBA00012663"/>
    </source>
</evidence>
<evidence type="ECO:0000256" key="1">
    <source>
        <dbReference type="ARBA" id="ARBA00001231"/>
    </source>
</evidence>
<organism evidence="7">
    <name type="scientific">Fulvimarina pelagi</name>
    <dbReference type="NCBI Taxonomy" id="217511"/>
    <lineage>
        <taxon>Bacteria</taxon>
        <taxon>Pseudomonadati</taxon>
        <taxon>Pseudomonadota</taxon>
        <taxon>Alphaproteobacteria</taxon>
        <taxon>Hyphomicrobiales</taxon>
        <taxon>Aurantimonadaceae</taxon>
        <taxon>Fulvimarina</taxon>
    </lineage>
</organism>
<dbReference type="InterPro" id="IPR017853">
    <property type="entry name" value="GH"/>
</dbReference>
<dbReference type="EMBL" id="LC066397">
    <property type="protein sequence ID" value="BAT31569.1"/>
    <property type="molecule type" value="Genomic_DNA"/>
</dbReference>
<comment type="catalytic activity">
    <reaction evidence="1">
        <text>Hydrolysis of terminal non-reducing N-acetyl-D-hexosamine residues in N-acetyl-beta-D-hexosaminides.</text>
        <dbReference type="EC" id="3.2.1.52"/>
    </reaction>
</comment>
<dbReference type="InterPro" id="IPR036962">
    <property type="entry name" value="Glyco_hydro_3_N_sf"/>
</dbReference>
<dbReference type="GO" id="GO:0009254">
    <property type="term" value="P:peptidoglycan turnover"/>
    <property type="evidence" value="ECO:0007669"/>
    <property type="project" value="TreeGrafter"/>
</dbReference>
<evidence type="ECO:0000259" key="6">
    <source>
        <dbReference type="Pfam" id="PF00933"/>
    </source>
</evidence>
<dbReference type="SUPFAM" id="SSF51445">
    <property type="entry name" value="(Trans)glycosidases"/>
    <property type="match status" value="1"/>
</dbReference>
<keyword evidence="4 7" id="KW-0378">Hydrolase</keyword>
<feature type="domain" description="Glycoside hydrolase family 3 N-terminal" evidence="6">
    <location>
        <begin position="70"/>
        <end position="349"/>
    </location>
</feature>
<dbReference type="InterPro" id="IPR001764">
    <property type="entry name" value="Glyco_hydro_3_N"/>
</dbReference>
<reference evidence="7" key="1">
    <citation type="journal article" date="2015" name="Proc. Natl. Acad. Sci. U.S.A.">
        <title>Bacterial clade with the ribosomal RNA operon on a small plasmid rather than the chromosome.</title>
        <authorList>
            <person name="Anda M."/>
            <person name="Ohtsubo Y."/>
            <person name="Okubo T."/>
            <person name="Sugawara M."/>
            <person name="Nagata Y."/>
            <person name="Tsuda M."/>
            <person name="Minamisawa K."/>
            <person name="Mitsui H."/>
        </authorList>
    </citation>
    <scope>NUCLEOTIDE SEQUENCE</scope>
    <source>
        <strain evidence="7">DSM 15513</strain>
    </source>
</reference>
<dbReference type="GO" id="GO:0004563">
    <property type="term" value="F:beta-N-acetylhexosaminidase activity"/>
    <property type="evidence" value="ECO:0007669"/>
    <property type="project" value="UniProtKB-EC"/>
</dbReference>
<accession>A0A0N7KZ54</accession>
<evidence type="ECO:0000256" key="2">
    <source>
        <dbReference type="ARBA" id="ARBA00005336"/>
    </source>
</evidence>
<dbReference type="AlphaFoldDB" id="A0A0N7KZ54"/>
<dbReference type="Pfam" id="PF00933">
    <property type="entry name" value="Glyco_hydro_3"/>
    <property type="match status" value="1"/>
</dbReference>